<feature type="non-terminal residue" evidence="2">
    <location>
        <position position="223"/>
    </location>
</feature>
<dbReference type="GO" id="GO:0005524">
    <property type="term" value="F:ATP binding"/>
    <property type="evidence" value="ECO:0007669"/>
    <property type="project" value="InterPro"/>
</dbReference>
<keyword evidence="3" id="KW-1185">Reference proteome</keyword>
<accession>A0A813HM34</accession>
<evidence type="ECO:0000313" key="2">
    <source>
        <dbReference type="EMBL" id="CAE8639186.1"/>
    </source>
</evidence>
<sequence>TGAVRFIALAVAVSATSKLSLRGLERGFAAAASSRQRPLLVGVCGGSGSGKTTLCTKAGAELQKSGLRVELLSSDSYYKPLSAQELHWAEEGKFNFDEPAAVDLPLMAEHLSRFRDGQEVEIPEYSHALNARVPSVRSIVASRCDVLFVDGLYVLRHDLVRSQLDLKIFIDVNTDACLARRISRDKRERCRTEESVAAQWESTVLPGFEAFIRPSRLRADIIV</sequence>
<dbReference type="Gene3D" id="3.40.50.300">
    <property type="entry name" value="P-loop containing nucleotide triphosphate hydrolases"/>
    <property type="match status" value="1"/>
</dbReference>
<dbReference type="EMBL" id="CAJNNV010032176">
    <property type="protein sequence ID" value="CAE8639186.1"/>
    <property type="molecule type" value="Genomic_DNA"/>
</dbReference>
<dbReference type="SMART" id="SM00382">
    <property type="entry name" value="AAA"/>
    <property type="match status" value="1"/>
</dbReference>
<dbReference type="GO" id="GO:0016301">
    <property type="term" value="F:kinase activity"/>
    <property type="evidence" value="ECO:0007669"/>
    <property type="project" value="InterPro"/>
</dbReference>
<comment type="caution">
    <text evidence="2">The sequence shown here is derived from an EMBL/GenBank/DDBJ whole genome shotgun (WGS) entry which is preliminary data.</text>
</comment>
<dbReference type="SUPFAM" id="SSF52540">
    <property type="entry name" value="P-loop containing nucleoside triphosphate hydrolases"/>
    <property type="match status" value="1"/>
</dbReference>
<evidence type="ECO:0000259" key="1">
    <source>
        <dbReference type="SMART" id="SM00382"/>
    </source>
</evidence>
<evidence type="ECO:0000313" key="3">
    <source>
        <dbReference type="Proteomes" id="UP000654075"/>
    </source>
</evidence>
<dbReference type="Pfam" id="PF00485">
    <property type="entry name" value="PRK"/>
    <property type="match status" value="1"/>
</dbReference>
<dbReference type="OrthoDB" id="10257085at2759"/>
<feature type="domain" description="AAA+ ATPase" evidence="1">
    <location>
        <begin position="37"/>
        <end position="191"/>
    </location>
</feature>
<dbReference type="Proteomes" id="UP000654075">
    <property type="component" value="Unassembled WGS sequence"/>
</dbReference>
<dbReference type="InterPro" id="IPR027417">
    <property type="entry name" value="P-loop_NTPase"/>
</dbReference>
<gene>
    <name evidence="2" type="ORF">PGLA1383_LOCUS54234</name>
</gene>
<dbReference type="InterPro" id="IPR003593">
    <property type="entry name" value="AAA+_ATPase"/>
</dbReference>
<dbReference type="PRINTS" id="PR00988">
    <property type="entry name" value="URIDINKINASE"/>
</dbReference>
<reference evidence="2" key="1">
    <citation type="submission" date="2021-02" db="EMBL/GenBank/DDBJ databases">
        <authorList>
            <person name="Dougan E. K."/>
            <person name="Rhodes N."/>
            <person name="Thang M."/>
            <person name="Chan C."/>
        </authorList>
    </citation>
    <scope>NUCLEOTIDE SEQUENCE</scope>
</reference>
<proteinExistence type="predicted"/>
<protein>
    <recommendedName>
        <fullName evidence="1">AAA+ ATPase domain-containing protein</fullName>
    </recommendedName>
</protein>
<dbReference type="InterPro" id="IPR006083">
    <property type="entry name" value="PRK/URK"/>
</dbReference>
<dbReference type="AlphaFoldDB" id="A0A813HM34"/>
<dbReference type="OMA" id="PQSTVCE"/>
<feature type="non-terminal residue" evidence="2">
    <location>
        <position position="1"/>
    </location>
</feature>
<organism evidence="2 3">
    <name type="scientific">Polarella glacialis</name>
    <name type="common">Dinoflagellate</name>
    <dbReference type="NCBI Taxonomy" id="89957"/>
    <lineage>
        <taxon>Eukaryota</taxon>
        <taxon>Sar</taxon>
        <taxon>Alveolata</taxon>
        <taxon>Dinophyceae</taxon>
        <taxon>Suessiales</taxon>
        <taxon>Suessiaceae</taxon>
        <taxon>Polarella</taxon>
    </lineage>
</organism>
<dbReference type="PANTHER" id="PTHR10285">
    <property type="entry name" value="URIDINE KINASE"/>
    <property type="match status" value="1"/>
</dbReference>
<name>A0A813HM34_POLGL</name>